<keyword evidence="5" id="KW-0571">Peptide transport</keyword>
<organism evidence="13 14">
    <name type="scientific">Drosophila busckii</name>
    <name type="common">Fruit fly</name>
    <dbReference type="NCBI Taxonomy" id="30019"/>
    <lineage>
        <taxon>Eukaryota</taxon>
        <taxon>Metazoa</taxon>
        <taxon>Ecdysozoa</taxon>
        <taxon>Arthropoda</taxon>
        <taxon>Hexapoda</taxon>
        <taxon>Insecta</taxon>
        <taxon>Pterygota</taxon>
        <taxon>Neoptera</taxon>
        <taxon>Endopterygota</taxon>
        <taxon>Diptera</taxon>
        <taxon>Brachycera</taxon>
        <taxon>Muscomorpha</taxon>
        <taxon>Ephydroidea</taxon>
        <taxon>Drosophilidae</taxon>
        <taxon>Drosophila</taxon>
    </lineage>
</organism>
<name>A0A0M4F8C2_DROBS</name>
<evidence type="ECO:0000256" key="4">
    <source>
        <dbReference type="ARBA" id="ARBA00022692"/>
    </source>
</evidence>
<evidence type="ECO:0000256" key="6">
    <source>
        <dbReference type="ARBA" id="ARBA00022927"/>
    </source>
</evidence>
<dbReference type="PROSITE" id="PS01022">
    <property type="entry name" value="PTR2_1"/>
    <property type="match status" value="1"/>
</dbReference>
<evidence type="ECO:0000256" key="7">
    <source>
        <dbReference type="ARBA" id="ARBA00022989"/>
    </source>
</evidence>
<dbReference type="AlphaFoldDB" id="A0A0M4F8C2"/>
<dbReference type="CDD" id="cd17347">
    <property type="entry name" value="MFS_SLC15A1_2_like"/>
    <property type="match status" value="1"/>
</dbReference>
<feature type="region of interest" description="Disordered" evidence="11">
    <location>
        <begin position="791"/>
        <end position="813"/>
    </location>
</feature>
<feature type="transmembrane region" description="Helical" evidence="12">
    <location>
        <begin position="697"/>
        <end position="717"/>
    </location>
</feature>
<keyword evidence="4 10" id="KW-0812">Transmembrane</keyword>
<dbReference type="OMA" id="AFKGWRK"/>
<feature type="transmembrane region" description="Helical" evidence="12">
    <location>
        <begin position="400"/>
        <end position="421"/>
    </location>
</feature>
<dbReference type="EMBL" id="CP012528">
    <property type="protein sequence ID" value="ALC48232.1"/>
    <property type="molecule type" value="Genomic_DNA"/>
</dbReference>
<evidence type="ECO:0000313" key="13">
    <source>
        <dbReference type="EMBL" id="ALC48232.1"/>
    </source>
</evidence>
<dbReference type="Proteomes" id="UP000494163">
    <property type="component" value="Chromosome X"/>
</dbReference>
<feature type="transmembrane region" description="Helical" evidence="12">
    <location>
        <begin position="661"/>
        <end position="685"/>
    </location>
</feature>
<feature type="region of interest" description="Disordered" evidence="11">
    <location>
        <begin position="68"/>
        <end position="92"/>
    </location>
</feature>
<evidence type="ECO:0000256" key="1">
    <source>
        <dbReference type="ARBA" id="ARBA00004141"/>
    </source>
</evidence>
<keyword evidence="14" id="KW-1185">Reference proteome</keyword>
<sequence>MFKTYTVRSNLSSGQSSANPATTDTSSCFSQGGAISVTSPGPSAVPNANPNPSGIGAARSRYYESEFDSNDDYVNDSTDSSDWSTTESEEHENNPAYPKAVAFIISNEFCERFNYYGMRAILVLYLTHKLGYDEETSTVLFHIFTMLVYIFPLLGALVADGFLGKYKTILYLSMVYCMGAMVVAFAAVPMEGMPVKQVTIAGLLLIAVGTGGIKPCVSAFGGDQFQLPEQAADLAKFFSLFYFAINAGSMLSTTVTPILRADVHCFGDEDCYSLAFGIPAILMIVSILIFVAGKRRYKCFPPAGNIIFGVSQCVTSAYKGWCENRKERPMNSFLDYATPAVGPKLVYETKCLSKILLLYVPFPLFWALSDQQGSRWTFQATHMNGDIWGGFQIKPDQMQVINPLLILAFIPLFDYLLYPLLARIGIYRPLQKLSLGLLLAAVGFFLSAAVELQLEQLGPEAAPASPEIAHLRLYNGMPCRYEFNSDLGSAAGGLPYAHSIEPLGMWSNLQLHVTQPTQFSFKAQPASTRCPQIEGTLRLQPGKAVSYFLARGELAEFEDGLSSAPRLNRPPMLRMLLNTPAGEGPLQLKAPVAANVALSERNLTQLHQVNFGYGELDINGKRAASFETKTGGLYSLLVQGNALDGYKYNMLEVVAPTSLSILWQLPQIVVMTAAEIMFSVTGLEFSFTQAPASMKSAVQAAWLLSVAFGNLLTVVIAELKFVGSQSSEFALFATLMLVDLVIFLCLARNYKYKRTEAAKEEKKKPEPESATAKVDFGSEIIDRDADVIVDESKSADPDQAGTNQTTANGGGATATAVAVSSKAGGQSLVGLSLVNEQGCYRNRAYED</sequence>
<comment type="similarity">
    <text evidence="2 10">Belongs to the major facilitator superfamily. Proton-dependent oligopeptide transporter (POT/PTR) (TC 2.A.17) family.</text>
</comment>
<evidence type="ECO:0000256" key="8">
    <source>
        <dbReference type="ARBA" id="ARBA00023136"/>
    </source>
</evidence>
<comment type="subcellular location">
    <subcellularLocation>
        <location evidence="1 10">Membrane</location>
        <topology evidence="1 10">Multi-pass membrane protein</topology>
    </subcellularLocation>
</comment>
<feature type="transmembrane region" description="Helical" evidence="12">
    <location>
        <begin position="200"/>
        <end position="222"/>
    </location>
</feature>
<dbReference type="FunFam" id="1.20.1250.20:FF:000049">
    <property type="entry name" value="Solute carrier family 15 member 2"/>
    <property type="match status" value="1"/>
</dbReference>
<proteinExistence type="inferred from homology"/>
<feature type="region of interest" description="Disordered" evidence="11">
    <location>
        <begin position="1"/>
        <end position="25"/>
    </location>
</feature>
<evidence type="ECO:0000256" key="11">
    <source>
        <dbReference type="SAM" id="MobiDB-lite"/>
    </source>
</evidence>
<dbReference type="GO" id="GO:0016020">
    <property type="term" value="C:membrane"/>
    <property type="evidence" value="ECO:0007669"/>
    <property type="project" value="UniProtKB-SubCell"/>
</dbReference>
<dbReference type="Gene3D" id="1.20.1250.20">
    <property type="entry name" value="MFS general substrate transporter like domains"/>
    <property type="match status" value="2"/>
</dbReference>
<feature type="transmembrane region" description="Helical" evidence="12">
    <location>
        <begin position="433"/>
        <end position="450"/>
    </location>
</feature>
<feature type="transmembrane region" description="Helical" evidence="12">
    <location>
        <begin position="138"/>
        <end position="157"/>
    </location>
</feature>
<dbReference type="GO" id="GO:0006857">
    <property type="term" value="P:oligopeptide transport"/>
    <property type="evidence" value="ECO:0007669"/>
    <property type="project" value="InterPro"/>
</dbReference>
<evidence type="ECO:0000256" key="10">
    <source>
        <dbReference type="RuleBase" id="RU003755"/>
    </source>
</evidence>
<reference evidence="13 14" key="1">
    <citation type="submission" date="2015-08" db="EMBL/GenBank/DDBJ databases">
        <title>Ancestral chromatin configuration constrains chromatin evolution on differentiating sex chromosomes in Drosophila.</title>
        <authorList>
            <person name="Zhou Q."/>
            <person name="Bachtrog D."/>
        </authorList>
    </citation>
    <scope>NUCLEOTIDE SEQUENCE [LARGE SCALE GENOMIC DNA]</scope>
    <source>
        <tissue evidence="13">Whole larvae</tissue>
    </source>
</reference>
<dbReference type="GO" id="GO:0022857">
    <property type="term" value="F:transmembrane transporter activity"/>
    <property type="evidence" value="ECO:0007669"/>
    <property type="project" value="InterPro"/>
</dbReference>
<keyword evidence="6" id="KW-0653">Protein transport</keyword>
<accession>A0A0M4F8C2</accession>
<keyword evidence="8 12" id="KW-0472">Membrane</keyword>
<evidence type="ECO:0000256" key="2">
    <source>
        <dbReference type="ARBA" id="ARBA00005982"/>
    </source>
</evidence>
<dbReference type="InterPro" id="IPR000109">
    <property type="entry name" value="POT_fam"/>
</dbReference>
<dbReference type="SUPFAM" id="SSF103473">
    <property type="entry name" value="MFS general substrate transporter"/>
    <property type="match status" value="1"/>
</dbReference>
<feature type="compositionally biased region" description="Low complexity" evidence="11">
    <location>
        <begin position="799"/>
        <end position="813"/>
    </location>
</feature>
<dbReference type="PANTHER" id="PTHR11654">
    <property type="entry name" value="OLIGOPEPTIDE TRANSPORTER-RELATED"/>
    <property type="match status" value="1"/>
</dbReference>
<keyword evidence="3 10" id="KW-0813">Transport</keyword>
<feature type="transmembrane region" description="Helical" evidence="12">
    <location>
        <begin position="169"/>
        <end position="188"/>
    </location>
</feature>
<dbReference type="OrthoDB" id="8904098at2759"/>
<feature type="transmembrane region" description="Helical" evidence="12">
    <location>
        <begin position="234"/>
        <end position="252"/>
    </location>
</feature>
<evidence type="ECO:0000256" key="3">
    <source>
        <dbReference type="ARBA" id="ARBA00022448"/>
    </source>
</evidence>
<evidence type="ECO:0000313" key="14">
    <source>
        <dbReference type="Proteomes" id="UP000494163"/>
    </source>
</evidence>
<dbReference type="GO" id="GO:0015031">
    <property type="term" value="P:protein transport"/>
    <property type="evidence" value="ECO:0007669"/>
    <property type="project" value="UniProtKB-KW"/>
</dbReference>
<feature type="compositionally biased region" description="Low complexity" evidence="11">
    <location>
        <begin position="76"/>
        <end position="86"/>
    </location>
</feature>
<evidence type="ECO:0000256" key="5">
    <source>
        <dbReference type="ARBA" id="ARBA00022856"/>
    </source>
</evidence>
<evidence type="ECO:0000256" key="12">
    <source>
        <dbReference type="SAM" id="Phobius"/>
    </source>
</evidence>
<protein>
    <recommendedName>
        <fullName evidence="9">Oligopeptide transporter 1</fullName>
    </recommendedName>
</protein>
<gene>
    <name evidence="13" type="ORF">Dbus_chrXg88</name>
</gene>
<dbReference type="Pfam" id="PF00854">
    <property type="entry name" value="PTR2"/>
    <property type="match status" value="2"/>
</dbReference>
<dbReference type="InterPro" id="IPR018456">
    <property type="entry name" value="PTR2_symporter_CS"/>
</dbReference>
<keyword evidence="7 12" id="KW-1133">Transmembrane helix</keyword>
<dbReference type="PROSITE" id="PS01023">
    <property type="entry name" value="PTR2_2"/>
    <property type="match status" value="1"/>
</dbReference>
<feature type="transmembrane region" description="Helical" evidence="12">
    <location>
        <begin position="272"/>
        <end position="292"/>
    </location>
</feature>
<evidence type="ECO:0000256" key="9">
    <source>
        <dbReference type="ARBA" id="ARBA00078114"/>
    </source>
</evidence>
<feature type="transmembrane region" description="Helical" evidence="12">
    <location>
        <begin position="729"/>
        <end position="747"/>
    </location>
</feature>
<dbReference type="InterPro" id="IPR036259">
    <property type="entry name" value="MFS_trans_sf"/>
</dbReference>